<proteinExistence type="predicted"/>
<evidence type="ECO:0000313" key="1">
    <source>
        <dbReference type="EMBL" id="EFS91235.1"/>
    </source>
</evidence>
<name>A0ABP2K5E0_9ACTN</name>
<comment type="caution">
    <text evidence="1">The sequence shown here is derived from an EMBL/GenBank/DDBJ whole genome shotgun (WGS) entry which is preliminary data.</text>
</comment>
<dbReference type="EMBL" id="ADZU01000041">
    <property type="protein sequence ID" value="EFS91235.1"/>
    <property type="molecule type" value="Genomic_DNA"/>
</dbReference>
<keyword evidence="2" id="KW-1185">Reference proteome</keyword>
<gene>
    <name evidence="1" type="ORF">HMPREF9607_02526</name>
</gene>
<evidence type="ECO:0000313" key="2">
    <source>
        <dbReference type="Proteomes" id="UP000003179"/>
    </source>
</evidence>
<sequence length="49" mass="5305">MGRFAQGFVEDQDLGVGAERSHKRGALSHAVRQLRGVGRIGNGRARSSR</sequence>
<organism evidence="1 2">
    <name type="scientific">Cutibacterium modestum HL044PA1</name>
    <dbReference type="NCBI Taxonomy" id="765109"/>
    <lineage>
        <taxon>Bacteria</taxon>
        <taxon>Bacillati</taxon>
        <taxon>Actinomycetota</taxon>
        <taxon>Actinomycetes</taxon>
        <taxon>Propionibacteriales</taxon>
        <taxon>Propionibacteriaceae</taxon>
        <taxon>Cutibacterium</taxon>
        <taxon>Cutibacterium modestum</taxon>
    </lineage>
</organism>
<dbReference type="Proteomes" id="UP000003179">
    <property type="component" value="Unassembled WGS sequence"/>
</dbReference>
<protein>
    <submittedName>
        <fullName evidence="1">Uncharacterized protein</fullName>
    </submittedName>
</protein>
<accession>A0ABP2K5E0</accession>
<reference evidence="1" key="1">
    <citation type="submission" date="2010-08" db="EMBL/GenBank/DDBJ databases">
        <authorList>
            <person name="Weinstock G."/>
            <person name="Sodergren E."/>
            <person name="Clifton S."/>
            <person name="Fulton L."/>
            <person name="Fulton B."/>
            <person name="Courtney L."/>
            <person name="Fronick C."/>
            <person name="Harrison M."/>
            <person name="Strong C."/>
            <person name="Farmer C."/>
            <person name="Delahaunty K."/>
            <person name="Markovic C."/>
            <person name="Hall O."/>
            <person name="Minx P."/>
            <person name="Tomlinson C."/>
            <person name="Mitreva M."/>
            <person name="Hou S."/>
            <person name="Chen J."/>
            <person name="Wollam A."/>
            <person name="Pepin K.H."/>
            <person name="Johnson M."/>
            <person name="Bhonagiri V."/>
            <person name="Zhang X."/>
            <person name="Suruliraj S."/>
            <person name="Warren W."/>
            <person name="Chinwalla A."/>
            <person name="Mardis E.R."/>
            <person name="Wilson R.K."/>
        </authorList>
    </citation>
    <scope>NUCLEOTIDE SEQUENCE [LARGE SCALE GENOMIC DNA]</scope>
    <source>
        <strain evidence="1">HL044PA1</strain>
    </source>
</reference>